<protein>
    <submittedName>
        <fullName evidence="2">Glycosyltransferase family 2 protein</fullName>
    </submittedName>
</protein>
<evidence type="ECO:0000313" key="2">
    <source>
        <dbReference type="EMBL" id="PZE18603.1"/>
    </source>
</evidence>
<evidence type="ECO:0000313" key="3">
    <source>
        <dbReference type="Proteomes" id="UP000249248"/>
    </source>
</evidence>
<dbReference type="EMBL" id="QKSB01000001">
    <property type="protein sequence ID" value="PZE18603.1"/>
    <property type="molecule type" value="Genomic_DNA"/>
</dbReference>
<sequence length="241" mass="27228">MQKIKKLSIIIPVFNEEKTIFQLLEKVNEIELIGGIEKEMIIVNDASSDNSFAEINVFLQSFKDHNIKSITHEINQGKGAGIHSGLKIATGDWIVIQDADLELDPNDLNKLLEPIITSGIEVVYGSRFLDKTNKPGDGFMARQANLFLTWLSNVVFGIKITDMETCYKMVRGDLFKGLVLKEQRFGFEPEITAKLAKIKGVRFKEVAIQYNARMASEGKKIGWTDGVRAMYCILKYGWFSK</sequence>
<dbReference type="InterPro" id="IPR029044">
    <property type="entry name" value="Nucleotide-diphossugar_trans"/>
</dbReference>
<dbReference type="InterPro" id="IPR050256">
    <property type="entry name" value="Glycosyltransferase_2"/>
</dbReference>
<dbReference type="CDD" id="cd04179">
    <property type="entry name" value="DPM_DPG-synthase_like"/>
    <property type="match status" value="1"/>
</dbReference>
<dbReference type="Proteomes" id="UP000249248">
    <property type="component" value="Unassembled WGS sequence"/>
</dbReference>
<feature type="domain" description="Glycosyltransferase 2-like" evidence="1">
    <location>
        <begin position="8"/>
        <end position="142"/>
    </location>
</feature>
<keyword evidence="3" id="KW-1185">Reference proteome</keyword>
<dbReference type="InterPro" id="IPR001173">
    <property type="entry name" value="Glyco_trans_2-like"/>
</dbReference>
<reference evidence="2 3" key="1">
    <citation type="submission" date="2018-06" db="EMBL/GenBank/DDBJ databases">
        <title>The draft genome sequence of Crocinitomix sp. SM1701.</title>
        <authorList>
            <person name="Zhang X."/>
        </authorList>
    </citation>
    <scope>NUCLEOTIDE SEQUENCE [LARGE SCALE GENOMIC DNA]</scope>
    <source>
        <strain evidence="2 3">SM1701</strain>
    </source>
</reference>
<gene>
    <name evidence="2" type="ORF">DNU06_01875</name>
</gene>
<dbReference type="GO" id="GO:0016740">
    <property type="term" value="F:transferase activity"/>
    <property type="evidence" value="ECO:0007669"/>
    <property type="project" value="UniProtKB-KW"/>
</dbReference>
<accession>A0A2W1NHN5</accession>
<evidence type="ECO:0000259" key="1">
    <source>
        <dbReference type="Pfam" id="PF00535"/>
    </source>
</evidence>
<comment type="caution">
    <text evidence="2">The sequence shown here is derived from an EMBL/GenBank/DDBJ whole genome shotgun (WGS) entry which is preliminary data.</text>
</comment>
<dbReference type="AlphaFoldDB" id="A0A2W1NHN5"/>
<dbReference type="Gene3D" id="3.90.550.10">
    <property type="entry name" value="Spore Coat Polysaccharide Biosynthesis Protein SpsA, Chain A"/>
    <property type="match status" value="1"/>
</dbReference>
<keyword evidence="2" id="KW-0808">Transferase</keyword>
<proteinExistence type="predicted"/>
<name>A0A2W1NHN5_9FLAO</name>
<dbReference type="RefSeq" id="WP_111061504.1">
    <property type="nucleotide sequence ID" value="NZ_JBHUCU010000007.1"/>
</dbReference>
<dbReference type="OrthoDB" id="9810303at2"/>
<dbReference type="PANTHER" id="PTHR48090:SF7">
    <property type="entry name" value="RFBJ PROTEIN"/>
    <property type="match status" value="1"/>
</dbReference>
<dbReference type="Pfam" id="PF00535">
    <property type="entry name" value="Glycos_transf_2"/>
    <property type="match status" value="1"/>
</dbReference>
<organism evidence="2 3">
    <name type="scientific">Putridiphycobacter roseus</name>
    <dbReference type="NCBI Taxonomy" id="2219161"/>
    <lineage>
        <taxon>Bacteria</taxon>
        <taxon>Pseudomonadati</taxon>
        <taxon>Bacteroidota</taxon>
        <taxon>Flavobacteriia</taxon>
        <taxon>Flavobacteriales</taxon>
        <taxon>Crocinitomicaceae</taxon>
        <taxon>Putridiphycobacter</taxon>
    </lineage>
</organism>
<dbReference type="SUPFAM" id="SSF53448">
    <property type="entry name" value="Nucleotide-diphospho-sugar transferases"/>
    <property type="match status" value="1"/>
</dbReference>
<dbReference type="PANTHER" id="PTHR48090">
    <property type="entry name" value="UNDECAPRENYL-PHOSPHATE 4-DEOXY-4-FORMAMIDO-L-ARABINOSE TRANSFERASE-RELATED"/>
    <property type="match status" value="1"/>
</dbReference>